<reference evidence="1 2" key="1">
    <citation type="journal article" date="2024" name="Ann. Entomol. Soc. Am.">
        <title>Genomic analyses of the southern and eastern yellowjacket wasps (Hymenoptera: Vespidae) reveal evolutionary signatures of social life.</title>
        <authorList>
            <person name="Catto M.A."/>
            <person name="Caine P.B."/>
            <person name="Orr S.E."/>
            <person name="Hunt B.G."/>
            <person name="Goodisman M.A.D."/>
        </authorList>
    </citation>
    <scope>NUCLEOTIDE SEQUENCE [LARGE SCALE GENOMIC DNA]</scope>
    <source>
        <strain evidence="1">233</strain>
        <tissue evidence="1">Head and thorax</tissue>
    </source>
</reference>
<name>A0ABD2BS56_VESSQ</name>
<dbReference type="Proteomes" id="UP001607302">
    <property type="component" value="Unassembled WGS sequence"/>
</dbReference>
<dbReference type="AlphaFoldDB" id="A0ABD2BS56"/>
<sequence>MYKKKDERISNRKLHEKAGILRVKNSYPNSSVVQEKSNVVQLKAVQLSTGVQFSHSTLIILVVFNEDNQIPLTNPGSRLDHLAFELSASTEDKGSRQSASDI</sequence>
<comment type="caution">
    <text evidence="1">The sequence shown here is derived from an EMBL/GenBank/DDBJ whole genome shotgun (WGS) entry which is preliminary data.</text>
</comment>
<accession>A0ABD2BS56</accession>
<gene>
    <name evidence="1" type="ORF">V1478_003247</name>
</gene>
<dbReference type="EMBL" id="JAUDFV010000064">
    <property type="protein sequence ID" value="KAL2735607.1"/>
    <property type="molecule type" value="Genomic_DNA"/>
</dbReference>
<protein>
    <submittedName>
        <fullName evidence="1">Uncharacterized protein</fullName>
    </submittedName>
</protein>
<keyword evidence="2" id="KW-1185">Reference proteome</keyword>
<organism evidence="1 2">
    <name type="scientific">Vespula squamosa</name>
    <name type="common">Southern yellow jacket</name>
    <name type="synonym">Wasp</name>
    <dbReference type="NCBI Taxonomy" id="30214"/>
    <lineage>
        <taxon>Eukaryota</taxon>
        <taxon>Metazoa</taxon>
        <taxon>Ecdysozoa</taxon>
        <taxon>Arthropoda</taxon>
        <taxon>Hexapoda</taxon>
        <taxon>Insecta</taxon>
        <taxon>Pterygota</taxon>
        <taxon>Neoptera</taxon>
        <taxon>Endopterygota</taxon>
        <taxon>Hymenoptera</taxon>
        <taxon>Apocrita</taxon>
        <taxon>Aculeata</taxon>
        <taxon>Vespoidea</taxon>
        <taxon>Vespidae</taxon>
        <taxon>Vespinae</taxon>
        <taxon>Vespula</taxon>
    </lineage>
</organism>
<evidence type="ECO:0000313" key="2">
    <source>
        <dbReference type="Proteomes" id="UP001607302"/>
    </source>
</evidence>
<evidence type="ECO:0000313" key="1">
    <source>
        <dbReference type="EMBL" id="KAL2735607.1"/>
    </source>
</evidence>
<proteinExistence type="predicted"/>